<dbReference type="InterPro" id="IPR027417">
    <property type="entry name" value="P-loop_NTPase"/>
</dbReference>
<evidence type="ECO:0000313" key="3">
    <source>
        <dbReference type="Proteomes" id="UP001081283"/>
    </source>
</evidence>
<organism evidence="2 3">
    <name type="scientific">Hoeflea ulvae</name>
    <dbReference type="NCBI Taxonomy" id="2983764"/>
    <lineage>
        <taxon>Bacteria</taxon>
        <taxon>Pseudomonadati</taxon>
        <taxon>Pseudomonadota</taxon>
        <taxon>Alphaproteobacteria</taxon>
        <taxon>Hyphomicrobiales</taxon>
        <taxon>Rhizobiaceae</taxon>
        <taxon>Hoeflea</taxon>
    </lineage>
</organism>
<dbReference type="Proteomes" id="UP001081283">
    <property type="component" value="Unassembled WGS sequence"/>
</dbReference>
<gene>
    <name evidence="2" type="ORF">OEG82_00450</name>
</gene>
<keyword evidence="3" id="KW-1185">Reference proteome</keyword>
<name>A0ABT3Y9G1_9HYPH</name>
<evidence type="ECO:0000313" key="2">
    <source>
        <dbReference type="EMBL" id="MCY0092521.1"/>
    </source>
</evidence>
<protein>
    <recommendedName>
        <fullName evidence="1">Phosphoribulokinase/uridine kinase domain-containing protein</fullName>
    </recommendedName>
</protein>
<dbReference type="Gene3D" id="3.40.50.300">
    <property type="entry name" value="P-loop containing nucleotide triphosphate hydrolases"/>
    <property type="match status" value="1"/>
</dbReference>
<feature type="domain" description="Phosphoribulokinase/uridine kinase" evidence="1">
    <location>
        <begin position="29"/>
        <end position="174"/>
    </location>
</feature>
<sequence>MQRAQGRISTVDALRAWIEAKSAPGRAAIIGVCGYPGAGKTTLCRTLTAASANRVFHFEGDRFSSLSLCEREAQIAGALHAGLPADAAENPLDWYDWEAIKAALSGIRSRGRFTFPHGWNRTTGELDEPYGITLPAHGPAVLLCDCIYLLHQPVRKWLDALILVDTPLEVTLERGRARSKDPARAAYMERLTRIHAVPYFTAHQAAADMIFTNDEDIA</sequence>
<reference evidence="2" key="1">
    <citation type="submission" date="2022-10" db="EMBL/GenBank/DDBJ databases">
        <title>Hoeflea sp. J2-29, isolated from marine algae.</title>
        <authorList>
            <person name="Kristyanto S."/>
            <person name="Kim J.M."/>
            <person name="Jeon C.O."/>
        </authorList>
    </citation>
    <scope>NUCLEOTIDE SEQUENCE</scope>
    <source>
        <strain evidence="2">J2-29</strain>
    </source>
</reference>
<proteinExistence type="predicted"/>
<accession>A0ABT3Y9G1</accession>
<evidence type="ECO:0000259" key="1">
    <source>
        <dbReference type="Pfam" id="PF00485"/>
    </source>
</evidence>
<dbReference type="Pfam" id="PF00485">
    <property type="entry name" value="PRK"/>
    <property type="match status" value="1"/>
</dbReference>
<dbReference type="InterPro" id="IPR006083">
    <property type="entry name" value="PRK/URK"/>
</dbReference>
<dbReference type="RefSeq" id="WP_267610501.1">
    <property type="nucleotide sequence ID" value="NZ_JAOVZQ010000001.1"/>
</dbReference>
<dbReference type="SUPFAM" id="SSF52540">
    <property type="entry name" value="P-loop containing nucleoside triphosphate hydrolases"/>
    <property type="match status" value="1"/>
</dbReference>
<comment type="caution">
    <text evidence="2">The sequence shown here is derived from an EMBL/GenBank/DDBJ whole genome shotgun (WGS) entry which is preliminary data.</text>
</comment>
<dbReference type="EMBL" id="JAOVZQ010000001">
    <property type="protein sequence ID" value="MCY0092521.1"/>
    <property type="molecule type" value="Genomic_DNA"/>
</dbReference>